<keyword evidence="5" id="KW-1185">Reference proteome</keyword>
<dbReference type="SUPFAM" id="SSF100920">
    <property type="entry name" value="Heat shock protein 70kD (HSP70), peptide-binding domain"/>
    <property type="match status" value="1"/>
</dbReference>
<dbReference type="Gramene" id="Kaladp0039s0321.1.v1.1">
    <property type="protein sequence ID" value="Kaladp0039s0321.1.v1.1"/>
    <property type="gene ID" value="Kaladp0039s0321.v1.1"/>
</dbReference>
<evidence type="ECO:0000256" key="2">
    <source>
        <dbReference type="ARBA" id="ARBA00022840"/>
    </source>
</evidence>
<dbReference type="Pfam" id="PF00012">
    <property type="entry name" value="HSP70"/>
    <property type="match status" value="2"/>
</dbReference>
<dbReference type="SUPFAM" id="SSF53067">
    <property type="entry name" value="Actin-like ATPase domain"/>
    <property type="match status" value="1"/>
</dbReference>
<organism evidence="4 5">
    <name type="scientific">Kalanchoe fedtschenkoi</name>
    <name type="common">Lavender scallops</name>
    <name type="synonym">South American air plant</name>
    <dbReference type="NCBI Taxonomy" id="63787"/>
    <lineage>
        <taxon>Eukaryota</taxon>
        <taxon>Viridiplantae</taxon>
        <taxon>Streptophyta</taxon>
        <taxon>Embryophyta</taxon>
        <taxon>Tracheophyta</taxon>
        <taxon>Spermatophyta</taxon>
        <taxon>Magnoliopsida</taxon>
        <taxon>eudicotyledons</taxon>
        <taxon>Gunneridae</taxon>
        <taxon>Pentapetalae</taxon>
        <taxon>Saxifragales</taxon>
        <taxon>Crassulaceae</taxon>
        <taxon>Kalanchoe</taxon>
    </lineage>
</organism>
<dbReference type="PANTHER" id="PTHR19375">
    <property type="entry name" value="HEAT SHOCK PROTEIN 70KDA"/>
    <property type="match status" value="1"/>
</dbReference>
<dbReference type="Gene3D" id="3.30.420.40">
    <property type="match status" value="1"/>
</dbReference>
<accession>A0A7N0TKK9</accession>
<dbReference type="InterPro" id="IPR013126">
    <property type="entry name" value="Hsp_70_fam"/>
</dbReference>
<dbReference type="InterPro" id="IPR029047">
    <property type="entry name" value="HSP70_peptide-bd_sf"/>
</dbReference>
<proteinExistence type="predicted"/>
<name>A0A7N0TKK9_KALFE</name>
<evidence type="ECO:0000256" key="3">
    <source>
        <dbReference type="SAM" id="MobiDB-lite"/>
    </source>
</evidence>
<protein>
    <recommendedName>
        <fullName evidence="6">Heat shock protein 70</fullName>
    </recommendedName>
</protein>
<keyword evidence="2" id="KW-0067">ATP-binding</keyword>
<dbReference type="GO" id="GO:0140662">
    <property type="term" value="F:ATP-dependent protein folding chaperone"/>
    <property type="evidence" value="ECO:0007669"/>
    <property type="project" value="InterPro"/>
</dbReference>
<evidence type="ECO:0000256" key="1">
    <source>
        <dbReference type="ARBA" id="ARBA00022741"/>
    </source>
</evidence>
<keyword evidence="1" id="KW-0547">Nucleotide-binding</keyword>
<dbReference type="Proteomes" id="UP000594263">
    <property type="component" value="Unplaced"/>
</dbReference>
<evidence type="ECO:0008006" key="6">
    <source>
        <dbReference type="Google" id="ProtNLM"/>
    </source>
</evidence>
<reference evidence="4" key="1">
    <citation type="submission" date="2021-01" db="UniProtKB">
        <authorList>
            <consortium name="EnsemblPlants"/>
        </authorList>
    </citation>
    <scope>IDENTIFICATION</scope>
</reference>
<dbReference type="GO" id="GO:0005524">
    <property type="term" value="F:ATP binding"/>
    <property type="evidence" value="ECO:0007669"/>
    <property type="project" value="UniProtKB-KW"/>
</dbReference>
<sequence length="224" mass="24425">MAEPAYTVASDSETIGEEKSPAQPDIAIGIDIGTSQCSVAFWNGSEVELLKNSRNQKTMRTYVSFKDENPSAGVTNQLNHEKDLFTGSAIFNLKRLIGRVDTDPVVHASKTLPFLVQTLDIEALITLYEGDEDKLDKNHLLGYFKVGIPPAPKGTPEINICLDIDASNVLRCLAGVVLPGSPKPVAPIMEIVLPMVDDGHGWCAEALKREYGSALDMISLRRKM</sequence>
<dbReference type="AlphaFoldDB" id="A0A7N0TKK9"/>
<evidence type="ECO:0000313" key="5">
    <source>
        <dbReference type="Proteomes" id="UP000594263"/>
    </source>
</evidence>
<dbReference type="EnsemblPlants" id="Kaladp0039s0321.1.v1.1">
    <property type="protein sequence ID" value="Kaladp0039s0321.1.v1.1"/>
    <property type="gene ID" value="Kaladp0039s0321.v1.1"/>
</dbReference>
<dbReference type="InterPro" id="IPR043129">
    <property type="entry name" value="ATPase_NBD"/>
</dbReference>
<evidence type="ECO:0000313" key="4">
    <source>
        <dbReference type="EnsemblPlants" id="Kaladp0039s0321.1.v1.1"/>
    </source>
</evidence>
<feature type="region of interest" description="Disordered" evidence="3">
    <location>
        <begin position="1"/>
        <end position="20"/>
    </location>
</feature>